<dbReference type="AlphaFoldDB" id="A0AAP0JQR6"/>
<sequence length="65" mass="7303">MLLMCFLSLMEQSSFRTNDGISFHTIGVILAIVVPITFAILWLSFSSYVMSRYCSILQAYKGSAE</sequence>
<dbReference type="Proteomes" id="UP001417504">
    <property type="component" value="Unassembled WGS sequence"/>
</dbReference>
<keyword evidence="3" id="KW-1185">Reference proteome</keyword>
<gene>
    <name evidence="2" type="ORF">Sjap_007919</name>
</gene>
<organism evidence="2 3">
    <name type="scientific">Stephania japonica</name>
    <dbReference type="NCBI Taxonomy" id="461633"/>
    <lineage>
        <taxon>Eukaryota</taxon>
        <taxon>Viridiplantae</taxon>
        <taxon>Streptophyta</taxon>
        <taxon>Embryophyta</taxon>
        <taxon>Tracheophyta</taxon>
        <taxon>Spermatophyta</taxon>
        <taxon>Magnoliopsida</taxon>
        <taxon>Ranunculales</taxon>
        <taxon>Menispermaceae</taxon>
        <taxon>Menispermoideae</taxon>
        <taxon>Cissampelideae</taxon>
        <taxon>Stephania</taxon>
    </lineage>
</organism>
<comment type="caution">
    <text evidence="2">The sequence shown here is derived from an EMBL/GenBank/DDBJ whole genome shotgun (WGS) entry which is preliminary data.</text>
</comment>
<reference evidence="2 3" key="1">
    <citation type="submission" date="2024-01" db="EMBL/GenBank/DDBJ databases">
        <title>Genome assemblies of Stephania.</title>
        <authorList>
            <person name="Yang L."/>
        </authorList>
    </citation>
    <scope>NUCLEOTIDE SEQUENCE [LARGE SCALE GENOMIC DNA]</scope>
    <source>
        <strain evidence="2">QJT</strain>
        <tissue evidence="2">Leaf</tissue>
    </source>
</reference>
<feature type="transmembrane region" description="Helical" evidence="1">
    <location>
        <begin position="26"/>
        <end position="45"/>
    </location>
</feature>
<evidence type="ECO:0000313" key="3">
    <source>
        <dbReference type="Proteomes" id="UP001417504"/>
    </source>
</evidence>
<evidence type="ECO:0000313" key="2">
    <source>
        <dbReference type="EMBL" id="KAK9137325.1"/>
    </source>
</evidence>
<keyword evidence="1" id="KW-1133">Transmembrane helix</keyword>
<proteinExistence type="predicted"/>
<accession>A0AAP0JQR6</accession>
<protein>
    <submittedName>
        <fullName evidence="2">Uncharacterized protein</fullName>
    </submittedName>
</protein>
<keyword evidence="1" id="KW-0812">Transmembrane</keyword>
<name>A0AAP0JQR6_9MAGN</name>
<evidence type="ECO:0000256" key="1">
    <source>
        <dbReference type="SAM" id="Phobius"/>
    </source>
</evidence>
<keyword evidence="1" id="KW-0472">Membrane</keyword>
<dbReference type="EMBL" id="JBBNAE010000003">
    <property type="protein sequence ID" value="KAK9137325.1"/>
    <property type="molecule type" value="Genomic_DNA"/>
</dbReference>